<feature type="transmembrane region" description="Helical" evidence="6">
    <location>
        <begin position="21"/>
        <end position="43"/>
    </location>
</feature>
<accession>A0ABN2YKZ5</accession>
<dbReference type="InterPro" id="IPR050833">
    <property type="entry name" value="Poly_Biosynth_Transport"/>
</dbReference>
<feature type="transmembrane region" description="Helical" evidence="6">
    <location>
        <begin position="291"/>
        <end position="311"/>
    </location>
</feature>
<gene>
    <name evidence="7" type="ORF">GCM10009843_30060</name>
</gene>
<dbReference type="PANTHER" id="PTHR30250">
    <property type="entry name" value="PST FAMILY PREDICTED COLANIC ACID TRANSPORTER"/>
    <property type="match status" value="1"/>
</dbReference>
<keyword evidence="5 6" id="KW-0472">Membrane</keyword>
<reference evidence="7 8" key="1">
    <citation type="journal article" date="2019" name="Int. J. Syst. Evol. Microbiol.">
        <title>The Global Catalogue of Microorganisms (GCM) 10K type strain sequencing project: providing services to taxonomists for standard genome sequencing and annotation.</title>
        <authorList>
            <consortium name="The Broad Institute Genomics Platform"/>
            <consortium name="The Broad Institute Genome Sequencing Center for Infectious Disease"/>
            <person name="Wu L."/>
            <person name="Ma J."/>
        </authorList>
    </citation>
    <scope>NUCLEOTIDE SEQUENCE [LARGE SCALE GENOMIC DNA]</scope>
    <source>
        <strain evidence="7 8">JCM 16021</strain>
    </source>
</reference>
<keyword evidence="4 6" id="KW-1133">Transmembrane helix</keyword>
<feature type="transmembrane region" description="Helical" evidence="6">
    <location>
        <begin position="151"/>
        <end position="173"/>
    </location>
</feature>
<evidence type="ECO:0000256" key="2">
    <source>
        <dbReference type="ARBA" id="ARBA00022475"/>
    </source>
</evidence>
<protein>
    <recommendedName>
        <fullName evidence="9">O-antigen/teichoic acid export membrane protein</fullName>
    </recommendedName>
</protein>
<feature type="transmembrane region" description="Helical" evidence="6">
    <location>
        <begin position="93"/>
        <end position="112"/>
    </location>
</feature>
<feature type="transmembrane region" description="Helical" evidence="6">
    <location>
        <begin position="179"/>
        <end position="199"/>
    </location>
</feature>
<feature type="transmembrane region" description="Helical" evidence="6">
    <location>
        <begin position="331"/>
        <end position="352"/>
    </location>
</feature>
<keyword evidence="2" id="KW-1003">Cell membrane</keyword>
<comment type="subcellular location">
    <subcellularLocation>
        <location evidence="1">Cell membrane</location>
        <topology evidence="1">Multi-pass membrane protein</topology>
    </subcellularLocation>
</comment>
<evidence type="ECO:0000256" key="4">
    <source>
        <dbReference type="ARBA" id="ARBA00022989"/>
    </source>
</evidence>
<feature type="transmembrane region" description="Helical" evidence="6">
    <location>
        <begin position="234"/>
        <end position="255"/>
    </location>
</feature>
<evidence type="ECO:0008006" key="9">
    <source>
        <dbReference type="Google" id="ProtNLM"/>
    </source>
</evidence>
<evidence type="ECO:0000256" key="3">
    <source>
        <dbReference type="ARBA" id="ARBA00022692"/>
    </source>
</evidence>
<comment type="caution">
    <text evidence="7">The sequence shown here is derived from an EMBL/GenBank/DDBJ whole genome shotgun (WGS) entry which is preliminary data.</text>
</comment>
<dbReference type="PANTHER" id="PTHR30250:SF11">
    <property type="entry name" value="O-ANTIGEN TRANSPORTER-RELATED"/>
    <property type="match status" value="1"/>
</dbReference>
<evidence type="ECO:0000256" key="5">
    <source>
        <dbReference type="ARBA" id="ARBA00023136"/>
    </source>
</evidence>
<feature type="transmembrane region" description="Helical" evidence="6">
    <location>
        <begin position="118"/>
        <end position="139"/>
    </location>
</feature>
<sequence length="408" mass="40495">MMPASAPPSASSRARSGATALAVGSIVSGVLAYVFFAVVTRALGATDAAPVSVLWAWWGFAAAGVTFPVQHWVARSVTADGSEGPVGGALPRVVLLVLLASVASWLLAWLLRETLFDGIGAFPLLVGAVTALSGLMGLVRGLLAARARFGAVGAVLVAENALRCLVAALLVAVGSRSPAAYGFALLAGYAACLAWPSAWRPRGSGAARPSAAFLGGAAGGQLVGQAVLTGGPVVLALGGGAPAEVTALFAGLALFRAPYTLAVGQVSALTTRVTDLVVGGRTDRVRRLHRGVVAATVVAAPLAALVGGLLGPPALRLVFGADAALAGRPSALVAVGTTVAVAGLVLTVLAMAHDRAPSIALAWVVALVPGAAAYALVDDSLDRVVVAFVVVEAVAWLGLSLAGRPSSP</sequence>
<dbReference type="EMBL" id="BAAAQQ010000013">
    <property type="protein sequence ID" value="GAA2128971.1"/>
    <property type="molecule type" value="Genomic_DNA"/>
</dbReference>
<organism evidence="7 8">
    <name type="scientific">Nocardioides bigeumensis</name>
    <dbReference type="NCBI Taxonomy" id="433657"/>
    <lineage>
        <taxon>Bacteria</taxon>
        <taxon>Bacillati</taxon>
        <taxon>Actinomycetota</taxon>
        <taxon>Actinomycetes</taxon>
        <taxon>Propionibacteriales</taxon>
        <taxon>Nocardioidaceae</taxon>
        <taxon>Nocardioides</taxon>
    </lineage>
</organism>
<evidence type="ECO:0000313" key="8">
    <source>
        <dbReference type="Proteomes" id="UP001500575"/>
    </source>
</evidence>
<feature type="transmembrane region" description="Helical" evidence="6">
    <location>
        <begin position="359"/>
        <end position="377"/>
    </location>
</feature>
<evidence type="ECO:0000313" key="7">
    <source>
        <dbReference type="EMBL" id="GAA2128971.1"/>
    </source>
</evidence>
<evidence type="ECO:0000256" key="6">
    <source>
        <dbReference type="SAM" id="Phobius"/>
    </source>
</evidence>
<proteinExistence type="predicted"/>
<keyword evidence="8" id="KW-1185">Reference proteome</keyword>
<name>A0ABN2YKZ5_9ACTN</name>
<feature type="transmembrane region" description="Helical" evidence="6">
    <location>
        <begin position="383"/>
        <end position="402"/>
    </location>
</feature>
<dbReference type="Proteomes" id="UP001500575">
    <property type="component" value="Unassembled WGS sequence"/>
</dbReference>
<feature type="transmembrane region" description="Helical" evidence="6">
    <location>
        <begin position="55"/>
        <end position="73"/>
    </location>
</feature>
<evidence type="ECO:0000256" key="1">
    <source>
        <dbReference type="ARBA" id="ARBA00004651"/>
    </source>
</evidence>
<keyword evidence="3 6" id="KW-0812">Transmembrane</keyword>